<dbReference type="InterPro" id="IPR045352">
    <property type="entry name" value="DUF6530"/>
</dbReference>
<evidence type="ECO:0000313" key="1">
    <source>
        <dbReference type="EMBL" id="KAA5608079.1"/>
    </source>
</evidence>
<comment type="caution">
    <text evidence="1">The sequence shown here is derived from an EMBL/GenBank/DDBJ whole genome shotgun (WGS) entry which is preliminary data.</text>
</comment>
<reference evidence="1 2" key="1">
    <citation type="submission" date="2019-09" db="EMBL/GenBank/DDBJ databases">
        <title>Genome sequence of Rhodovastum atsumiense, a diverse member of the Acetobacteraceae family of non-sulfur purple photosynthetic bacteria.</title>
        <authorList>
            <person name="Meyer T."/>
            <person name="Kyndt J."/>
        </authorList>
    </citation>
    <scope>NUCLEOTIDE SEQUENCE [LARGE SCALE GENOMIC DNA]</scope>
    <source>
        <strain evidence="1 2">DSM 21279</strain>
    </source>
</reference>
<name>A0A5M6IJR5_9PROT</name>
<dbReference type="OrthoDB" id="9090890at2"/>
<dbReference type="RefSeq" id="WP_150045694.1">
    <property type="nucleotide sequence ID" value="NZ_OW485609.1"/>
</dbReference>
<gene>
    <name evidence="1" type="ORF">F1189_30780</name>
</gene>
<sequence length="152" mass="17611">MPQLELPLHLAHQPVFAVPYFHHDGNYAGNTDCQYISVGWAQYDSHEISVKTLRHTEERWSRQSEELPVSRIIDATTVLALSLLNHGKDSFEIPADFLEKQPEPITVERTDRERNPSRRDSFSRTLAGDHIMRRRLSKLADVLAQLRKDRII</sequence>
<dbReference type="EMBL" id="VWPK01000108">
    <property type="protein sequence ID" value="KAA5608079.1"/>
    <property type="molecule type" value="Genomic_DNA"/>
</dbReference>
<organism evidence="1 2">
    <name type="scientific">Rhodovastum atsumiense</name>
    <dbReference type="NCBI Taxonomy" id="504468"/>
    <lineage>
        <taxon>Bacteria</taxon>
        <taxon>Pseudomonadati</taxon>
        <taxon>Pseudomonadota</taxon>
        <taxon>Alphaproteobacteria</taxon>
        <taxon>Acetobacterales</taxon>
        <taxon>Acetobacteraceae</taxon>
        <taxon>Rhodovastum</taxon>
    </lineage>
</organism>
<protein>
    <submittedName>
        <fullName evidence="1">Uncharacterized protein</fullName>
    </submittedName>
</protein>
<dbReference type="Proteomes" id="UP000325255">
    <property type="component" value="Unassembled WGS sequence"/>
</dbReference>
<accession>A0A5M6IJR5</accession>
<proteinExistence type="predicted"/>
<dbReference type="AlphaFoldDB" id="A0A5M6IJR5"/>
<dbReference type="Pfam" id="PF20140">
    <property type="entry name" value="DUF6530"/>
    <property type="match status" value="1"/>
</dbReference>
<keyword evidence="2" id="KW-1185">Reference proteome</keyword>
<evidence type="ECO:0000313" key="2">
    <source>
        <dbReference type="Proteomes" id="UP000325255"/>
    </source>
</evidence>